<keyword evidence="2 8" id="KW-0812">Transmembrane</keyword>
<feature type="domain" description="PGG" evidence="9">
    <location>
        <begin position="452"/>
        <end position="558"/>
    </location>
</feature>
<evidence type="ECO:0000313" key="11">
    <source>
        <dbReference type="Proteomes" id="UP001634007"/>
    </source>
</evidence>
<dbReference type="InterPro" id="IPR036770">
    <property type="entry name" value="Ankyrin_rpt-contain_sf"/>
</dbReference>
<dbReference type="InterPro" id="IPR002110">
    <property type="entry name" value="Ankyrin_rpt"/>
</dbReference>
<dbReference type="GO" id="GO:0016020">
    <property type="term" value="C:membrane"/>
    <property type="evidence" value="ECO:0007669"/>
    <property type="project" value="UniProtKB-SubCell"/>
</dbReference>
<dbReference type="PROSITE" id="PS50297">
    <property type="entry name" value="ANK_REP_REGION"/>
    <property type="match status" value="2"/>
</dbReference>
<dbReference type="SMART" id="SM00248">
    <property type="entry name" value="ANK"/>
    <property type="match status" value="9"/>
</dbReference>
<feature type="transmembrane region" description="Helical" evidence="8">
    <location>
        <begin position="532"/>
        <end position="554"/>
    </location>
</feature>
<keyword evidence="4 8" id="KW-1133">Transmembrane helix</keyword>
<dbReference type="PROSITE" id="PS50088">
    <property type="entry name" value="ANK_REPEAT"/>
    <property type="match status" value="2"/>
</dbReference>
<evidence type="ECO:0000256" key="1">
    <source>
        <dbReference type="ARBA" id="ARBA00004141"/>
    </source>
</evidence>
<dbReference type="Proteomes" id="UP001634007">
    <property type="component" value="Unassembled WGS sequence"/>
</dbReference>
<keyword evidence="11" id="KW-1185">Reference proteome</keyword>
<dbReference type="SUPFAM" id="SSF48403">
    <property type="entry name" value="Ankyrin repeat"/>
    <property type="match status" value="1"/>
</dbReference>
<evidence type="ECO:0000256" key="6">
    <source>
        <dbReference type="ARBA" id="ARBA00023136"/>
    </source>
</evidence>
<evidence type="ECO:0000256" key="5">
    <source>
        <dbReference type="ARBA" id="ARBA00023043"/>
    </source>
</evidence>
<feature type="transmembrane region" description="Helical" evidence="8">
    <location>
        <begin position="497"/>
        <end position="525"/>
    </location>
</feature>
<proteinExistence type="predicted"/>
<organism evidence="10 11">
    <name type="scientific">Eucalyptus globulus</name>
    <name type="common">Tasmanian blue gum</name>
    <dbReference type="NCBI Taxonomy" id="34317"/>
    <lineage>
        <taxon>Eukaryota</taxon>
        <taxon>Viridiplantae</taxon>
        <taxon>Streptophyta</taxon>
        <taxon>Embryophyta</taxon>
        <taxon>Tracheophyta</taxon>
        <taxon>Spermatophyta</taxon>
        <taxon>Magnoliopsida</taxon>
        <taxon>eudicotyledons</taxon>
        <taxon>Gunneridae</taxon>
        <taxon>Pentapetalae</taxon>
        <taxon>rosids</taxon>
        <taxon>malvids</taxon>
        <taxon>Myrtales</taxon>
        <taxon>Myrtaceae</taxon>
        <taxon>Myrtoideae</taxon>
        <taxon>Eucalypteae</taxon>
        <taxon>Eucalyptus</taxon>
    </lineage>
</organism>
<keyword evidence="3" id="KW-0677">Repeat</keyword>
<reference evidence="10 11" key="1">
    <citation type="submission" date="2024-11" db="EMBL/GenBank/DDBJ databases">
        <title>Chromosome-level genome assembly of Eucalyptus globulus Labill. provides insights into its genome evolution.</title>
        <authorList>
            <person name="Li X."/>
        </authorList>
    </citation>
    <scope>NUCLEOTIDE SEQUENCE [LARGE SCALE GENOMIC DNA]</scope>
    <source>
        <strain evidence="10">CL2024</strain>
        <tissue evidence="10">Fresh tender leaves</tissue>
    </source>
</reference>
<evidence type="ECO:0000259" key="9">
    <source>
        <dbReference type="Pfam" id="PF13962"/>
    </source>
</evidence>
<sequence length="632" mass="70379">MAERLHQETWKQRKQRLEALLIRADLNQHQHDPPQPNNILDPQLYSAAKGRDVDEFIRALEGHCIRERVPLPIVLGLRSPLGNTLLHAAAENGDHFRAIIDFIPKHLISCKNSRGETPLHIAARAGIVDVVELLLHRGGLTCTDHNGNSALHEAVRNRNYVVIRQLVNEDPNPLYRQNKESKSPWCLAVETKDIDVLRILLAVPNDGEDQRRSETKGVFGMSPVHLAIMYRNKVMLEEMHDRKPWLFQLRDSGQGTPLHLAAYIDYLEGVKFLMQHYRTDALEQDSTDGYLPIHVACMMGHVRIVNELLRRWSDPAEFLTKLGQNILHVSVQHGHLRIVRYILSNPNFSHLINARDLEGNTPLHVTAMHYQPSILLLARDRRIDPSLVNNNNMTALDVVDQVIKAHDDLVSKWLMFAILRSAGTQKSKELAICERTGRRPQKQLGLLDPSAFKEKVSCLLVVATLIASVTFVSGFSVPGGYYGSDPNAGLPILLHKAMYNVFVISNSTAMYGSIMTIVTLLWILVSDPSVTVVVVHLSTIPLLVALTAMPLAFMAGVYGTVTKLDWLSRCVLVQGSLALFIISCILVLLQIPPGLKNPLSDGIVFLGLFVTKKISGSGTAGSTRTPSPLPTE</sequence>
<dbReference type="Pfam" id="PF12796">
    <property type="entry name" value="Ank_2"/>
    <property type="match status" value="2"/>
</dbReference>
<feature type="transmembrane region" description="Helical" evidence="8">
    <location>
        <begin position="456"/>
        <end position="477"/>
    </location>
</feature>
<dbReference type="PANTHER" id="PTHR24186">
    <property type="entry name" value="PROTEIN PHOSPHATASE 1 REGULATORY SUBUNIT"/>
    <property type="match status" value="1"/>
</dbReference>
<feature type="repeat" description="ANK" evidence="7">
    <location>
        <begin position="114"/>
        <end position="138"/>
    </location>
</feature>
<feature type="repeat" description="ANK" evidence="7">
    <location>
        <begin position="288"/>
        <end position="314"/>
    </location>
</feature>
<protein>
    <recommendedName>
        <fullName evidence="9">PGG domain-containing protein</fullName>
    </recommendedName>
</protein>
<dbReference type="PANTHER" id="PTHR24186:SF46">
    <property type="entry name" value="PROTEIN ACCELERATED CELL DEATH 6-LIKE"/>
    <property type="match status" value="1"/>
</dbReference>
<evidence type="ECO:0000313" key="10">
    <source>
        <dbReference type="EMBL" id="KAL3714424.1"/>
    </source>
</evidence>
<feature type="transmembrane region" description="Helical" evidence="8">
    <location>
        <begin position="566"/>
        <end position="589"/>
    </location>
</feature>
<name>A0ABD3IM41_EUCGL</name>
<dbReference type="AlphaFoldDB" id="A0ABD3IM41"/>
<dbReference type="Gene3D" id="1.25.40.20">
    <property type="entry name" value="Ankyrin repeat-containing domain"/>
    <property type="match status" value="2"/>
</dbReference>
<evidence type="ECO:0000256" key="4">
    <source>
        <dbReference type="ARBA" id="ARBA00022989"/>
    </source>
</evidence>
<keyword evidence="6 8" id="KW-0472">Membrane</keyword>
<evidence type="ECO:0000256" key="3">
    <source>
        <dbReference type="ARBA" id="ARBA00022737"/>
    </source>
</evidence>
<comment type="caution">
    <text evidence="10">The sequence shown here is derived from an EMBL/GenBank/DDBJ whole genome shotgun (WGS) entry which is preliminary data.</text>
</comment>
<comment type="subcellular location">
    <subcellularLocation>
        <location evidence="1">Membrane</location>
        <topology evidence="1">Multi-pass membrane protein</topology>
    </subcellularLocation>
</comment>
<accession>A0ABD3IM41</accession>
<dbReference type="InterPro" id="IPR026961">
    <property type="entry name" value="PGG_dom"/>
</dbReference>
<keyword evidence="5 7" id="KW-0040">ANK repeat</keyword>
<evidence type="ECO:0000256" key="8">
    <source>
        <dbReference type="SAM" id="Phobius"/>
    </source>
</evidence>
<dbReference type="Pfam" id="PF00023">
    <property type="entry name" value="Ank"/>
    <property type="match status" value="2"/>
</dbReference>
<evidence type="ECO:0000256" key="7">
    <source>
        <dbReference type="PROSITE-ProRule" id="PRU00023"/>
    </source>
</evidence>
<dbReference type="Pfam" id="PF13962">
    <property type="entry name" value="PGG"/>
    <property type="match status" value="1"/>
</dbReference>
<evidence type="ECO:0000256" key="2">
    <source>
        <dbReference type="ARBA" id="ARBA00022692"/>
    </source>
</evidence>
<dbReference type="EMBL" id="JBJKBG010000011">
    <property type="protein sequence ID" value="KAL3714424.1"/>
    <property type="molecule type" value="Genomic_DNA"/>
</dbReference>
<gene>
    <name evidence="10" type="ORF">ACJRO7_006363</name>
</gene>